<accession>A0A2U8QX50</accession>
<reference evidence="2 3" key="1">
    <citation type="submission" date="2018-05" db="EMBL/GenBank/DDBJ databases">
        <title>Flavobacterium sp. MEBiC07310.</title>
        <authorList>
            <person name="Baek K."/>
        </authorList>
    </citation>
    <scope>NUCLEOTIDE SEQUENCE [LARGE SCALE GENOMIC DNA]</scope>
    <source>
        <strain evidence="2 3">MEBiC07310</strain>
    </source>
</reference>
<dbReference type="InterPro" id="IPR049804">
    <property type="entry name" value="Choice_anch_L"/>
</dbReference>
<feature type="signal peptide" evidence="1">
    <location>
        <begin position="1"/>
        <end position="20"/>
    </location>
</feature>
<dbReference type="Pfam" id="PF13585">
    <property type="entry name" value="CHU_C"/>
    <property type="match status" value="1"/>
</dbReference>
<evidence type="ECO:0000256" key="1">
    <source>
        <dbReference type="SAM" id="SignalP"/>
    </source>
</evidence>
<keyword evidence="1" id="KW-0732">Signal</keyword>
<dbReference type="InterPro" id="IPR026341">
    <property type="entry name" value="T9SS_type_B"/>
</dbReference>
<proteinExistence type="predicted"/>
<name>A0A2U8QX50_9FLAO</name>
<dbReference type="NCBIfam" id="TIGR04131">
    <property type="entry name" value="Bac_Flav_CTERM"/>
    <property type="match status" value="1"/>
</dbReference>
<keyword evidence="3" id="KW-1185">Reference proteome</keyword>
<evidence type="ECO:0000313" key="2">
    <source>
        <dbReference type="EMBL" id="AWM14464.1"/>
    </source>
</evidence>
<protein>
    <recommendedName>
        <fullName evidence="4">T9SS type B sorting domain-containing protein</fullName>
    </recommendedName>
</protein>
<sequence>MKMKFIFGFLVLFTSMPQLYAQYITVDDTYTAEDLVNDVLFSNSCASVSNVSVSGGNFGNGQESWGFFSDNGSSFPFQNGIILSSGKIDNAPGPNTYISDDGGGNINWGGDSDLNQALGISNSLNATVLEFDFIPIGSHISFNYIFSSEEYHGTATCTYSDGFAFLLREAGSTAYQNLAVIPGTNTPVKVTNVHPDIPGGCNAQNEQYFDAFNGTNHPTNYNGQTKRMIAEADVTPGVQYHIKLVIADEGNYRYDSAIFLEGGSFNFGLDLGNDRTVANGNPICSSENPYTIGQTIPGATYQWFQNNSPLTGETNATLDVTSDGIYKVEVSIGGCIIDSEVELEFAPNLTVNQTDFESCDADDNQDGITAFDLNNIATQLFSNLPSNFQISFYELGSNTALPSDYTNTTAYQQTILARISNINCYSDYPINLTVHTFEETINDVTLGLCNGNTETLQADSGFSSYLWDDGSTTESINVNSAGNYSVTITNDQGCSKIKTFFVITSEAATITDIVIHDFDSNNTATILTSGNGNYEYSLNGINYQDSPVFEYLEEGEYTIYIQDKNGCGITIGTFYILNYPKYFTPNGDNYNDYWNIKNLDKRGLQASKIFIFDRFGKLLKQISPEGTGWNGTYNDQPLPSSDYWFVLELTNGKTIKGHFALKR</sequence>
<dbReference type="Proteomes" id="UP000245429">
    <property type="component" value="Chromosome"/>
</dbReference>
<dbReference type="EMBL" id="CP029463">
    <property type="protein sequence ID" value="AWM14464.1"/>
    <property type="molecule type" value="Genomic_DNA"/>
</dbReference>
<feature type="chain" id="PRO_5016112223" description="T9SS type B sorting domain-containing protein" evidence="1">
    <location>
        <begin position="21"/>
        <end position="663"/>
    </location>
</feature>
<evidence type="ECO:0008006" key="4">
    <source>
        <dbReference type="Google" id="ProtNLM"/>
    </source>
</evidence>
<dbReference type="KEGG" id="fse:DI487_11760"/>
<evidence type="ECO:0000313" key="3">
    <source>
        <dbReference type="Proteomes" id="UP000245429"/>
    </source>
</evidence>
<organism evidence="2 3">
    <name type="scientific">Flavobacterium sediminis</name>
    <dbReference type="NCBI Taxonomy" id="2201181"/>
    <lineage>
        <taxon>Bacteria</taxon>
        <taxon>Pseudomonadati</taxon>
        <taxon>Bacteroidota</taxon>
        <taxon>Flavobacteriia</taxon>
        <taxon>Flavobacteriales</taxon>
        <taxon>Flavobacteriaceae</taxon>
        <taxon>Flavobacterium</taxon>
    </lineage>
</organism>
<dbReference type="OrthoDB" id="9765926at2"/>
<dbReference type="NCBIfam" id="NF038133">
    <property type="entry name" value="choice_anch_L"/>
    <property type="match status" value="1"/>
</dbReference>
<gene>
    <name evidence="2" type="ORF">DI487_11760</name>
</gene>
<dbReference type="AlphaFoldDB" id="A0A2U8QX50"/>